<dbReference type="Pfam" id="PF08327">
    <property type="entry name" value="AHSA1"/>
    <property type="match status" value="1"/>
</dbReference>
<organism evidence="3 4">
    <name type="scientific">Pedobacter africanus</name>
    <dbReference type="NCBI Taxonomy" id="151894"/>
    <lineage>
        <taxon>Bacteria</taxon>
        <taxon>Pseudomonadati</taxon>
        <taxon>Bacteroidota</taxon>
        <taxon>Sphingobacteriia</taxon>
        <taxon>Sphingobacteriales</taxon>
        <taxon>Sphingobacteriaceae</taxon>
        <taxon>Pedobacter</taxon>
    </lineage>
</organism>
<keyword evidence="4" id="KW-1185">Reference proteome</keyword>
<dbReference type="AlphaFoldDB" id="A0A1W1ZJG9"/>
<gene>
    <name evidence="3" type="ORF">SAMN04488524_0757</name>
</gene>
<name>A0A1W1ZJG9_9SPHI</name>
<dbReference type="OrthoDB" id="384974at2"/>
<evidence type="ECO:0000256" key="1">
    <source>
        <dbReference type="ARBA" id="ARBA00006817"/>
    </source>
</evidence>
<dbReference type="InterPro" id="IPR013538">
    <property type="entry name" value="ASHA1/2-like_C"/>
</dbReference>
<dbReference type="EMBL" id="FWXT01000001">
    <property type="protein sequence ID" value="SMC48352.1"/>
    <property type="molecule type" value="Genomic_DNA"/>
</dbReference>
<protein>
    <submittedName>
        <fullName evidence="3">Uncharacterized conserved protein YndB, AHSA1/START domain</fullName>
    </submittedName>
</protein>
<dbReference type="STRING" id="151894.SAMN04488524_0757"/>
<reference evidence="4" key="1">
    <citation type="submission" date="2017-04" db="EMBL/GenBank/DDBJ databases">
        <authorList>
            <person name="Varghese N."/>
            <person name="Submissions S."/>
        </authorList>
    </citation>
    <scope>NUCLEOTIDE SEQUENCE [LARGE SCALE GENOMIC DNA]</scope>
    <source>
        <strain evidence="4">DSM 12126</strain>
    </source>
</reference>
<accession>A0A1W1ZJG9</accession>
<dbReference type="InterPro" id="IPR023393">
    <property type="entry name" value="START-like_dom_sf"/>
</dbReference>
<dbReference type="SUPFAM" id="SSF55961">
    <property type="entry name" value="Bet v1-like"/>
    <property type="match status" value="1"/>
</dbReference>
<dbReference type="Proteomes" id="UP000192756">
    <property type="component" value="Unassembled WGS sequence"/>
</dbReference>
<proteinExistence type="inferred from homology"/>
<dbReference type="RefSeq" id="WP_084237064.1">
    <property type="nucleotide sequence ID" value="NZ_FWXT01000001.1"/>
</dbReference>
<evidence type="ECO:0000313" key="4">
    <source>
        <dbReference type="Proteomes" id="UP000192756"/>
    </source>
</evidence>
<feature type="domain" description="Activator of Hsp90 ATPase homologue 1/2-like C-terminal" evidence="2">
    <location>
        <begin position="16"/>
        <end position="139"/>
    </location>
</feature>
<sequence length="142" mass="15957">METANKTKITVAATVNAPVEKVWEFWNAPAHIVKWCSASDDWHTPKAENDLRVGGAFSSRMEAKDGSFGFDFGGIYDEVETHKLIAYTLGDGRKVKITFSENGDTTEVTEIFEAEETNSIEMQQGGWQAIMNSFKRYAEQHK</sequence>
<comment type="similarity">
    <text evidence="1">Belongs to the AHA1 family.</text>
</comment>
<evidence type="ECO:0000313" key="3">
    <source>
        <dbReference type="EMBL" id="SMC48352.1"/>
    </source>
</evidence>
<dbReference type="Gene3D" id="3.30.530.20">
    <property type="match status" value="1"/>
</dbReference>
<evidence type="ECO:0000259" key="2">
    <source>
        <dbReference type="Pfam" id="PF08327"/>
    </source>
</evidence>
<dbReference type="CDD" id="cd08897">
    <property type="entry name" value="SRPBCC_CalC_Aha1-like_4"/>
    <property type="match status" value="1"/>
</dbReference>